<evidence type="ECO:0000313" key="3">
    <source>
        <dbReference type="EMBL" id="BAM79997.1"/>
    </source>
</evidence>
<dbReference type="GO" id="GO:0006402">
    <property type="term" value="P:mRNA catabolic process"/>
    <property type="evidence" value="ECO:0007669"/>
    <property type="project" value="TreeGrafter"/>
</dbReference>
<dbReference type="GO" id="GO:0000932">
    <property type="term" value="C:P-body"/>
    <property type="evidence" value="ECO:0007669"/>
    <property type="project" value="TreeGrafter"/>
</dbReference>
<feature type="domain" description="RNB" evidence="2">
    <location>
        <begin position="285"/>
        <end position="624"/>
    </location>
</feature>
<protein>
    <submittedName>
        <fullName evidence="3">Similar to 3'-5' exoribonuclease subunit Dis3</fullName>
    </submittedName>
</protein>
<dbReference type="AlphaFoldDB" id="M1VC18"/>
<dbReference type="SMART" id="SM00955">
    <property type="entry name" value="RNB"/>
    <property type="match status" value="1"/>
</dbReference>
<evidence type="ECO:0000313" key="4">
    <source>
        <dbReference type="Proteomes" id="UP000007014"/>
    </source>
</evidence>
<accession>M1VC18</accession>
<dbReference type="PANTHER" id="PTHR23355">
    <property type="entry name" value="RIBONUCLEASE"/>
    <property type="match status" value="1"/>
</dbReference>
<dbReference type="Pfam" id="PF00773">
    <property type="entry name" value="RNB"/>
    <property type="match status" value="1"/>
</dbReference>
<dbReference type="EMBL" id="AP006491">
    <property type="protein sequence ID" value="BAM79997.1"/>
    <property type="molecule type" value="Genomic_DNA"/>
</dbReference>
<dbReference type="SUPFAM" id="SSF50249">
    <property type="entry name" value="Nucleic acid-binding proteins"/>
    <property type="match status" value="2"/>
</dbReference>
<feature type="region of interest" description="Disordered" evidence="1">
    <location>
        <begin position="87"/>
        <end position="113"/>
    </location>
</feature>
<evidence type="ECO:0000256" key="1">
    <source>
        <dbReference type="SAM" id="MobiDB-lite"/>
    </source>
</evidence>
<dbReference type="GO" id="GO:0003723">
    <property type="term" value="F:RNA binding"/>
    <property type="evidence" value="ECO:0007669"/>
    <property type="project" value="InterPro"/>
</dbReference>
<dbReference type="eggNOG" id="KOG2102">
    <property type="taxonomic scope" value="Eukaryota"/>
</dbReference>
<proteinExistence type="predicted"/>
<dbReference type="GO" id="GO:0000175">
    <property type="term" value="F:3'-5'-RNA exonuclease activity"/>
    <property type="evidence" value="ECO:0007669"/>
    <property type="project" value="TreeGrafter"/>
</dbReference>
<dbReference type="RefSeq" id="XP_005536283.1">
    <property type="nucleotide sequence ID" value="XM_005536226.1"/>
</dbReference>
<dbReference type="OrthoDB" id="372421at2759"/>
<dbReference type="GeneID" id="16993816"/>
<dbReference type="Gramene" id="CMI107CT">
    <property type="protein sequence ID" value="CMI107CT"/>
    <property type="gene ID" value="CMI107C"/>
</dbReference>
<sequence>MRSNGTITTPERPYRPWWKAEQVQQALERGTVVAGELRVNAKQPGEAFVRSVHHKRDIFIQREQLRNRALDGDLVAVLVKTRPRRNSNSAAVPVAVQDSCSEPSTSDGSSLGASAELERDKALGTLPLGQPRTHLEPAEGPEPEHLCGRVVAVLERHRPRYIFGRVERHDSLLCLSPDDRRLPRFQIELVGFCARARERLYRSVGHLAVATFTGRWHTHDTFPRCALLRLWDESDDLAAGMSLIRYKFSVPPATASCWIPLSKAVAWDASAAGTAWDACSKSHNIRDWRDAVRAFTIDPETSRDLDDALSVRWDPDANGYRVGIHIADVSAYVQTGTLLDEEAARRGTSFYFMDHAVPMLPPALSEDLCSLLPGRDRRTVSVEILLTTDGTVQGEPWIGRGLIRSCAKLSYQQVQRILRDRDPSQVSDPLIADVHLLYRLAMQRRQQRRARGALLQFQRQLSLERVRAIRSFANLKKTGEPDGAHWLVEEFMLLANEQIARFLQRHCPREALLRRHPPFDKTLVERITQWATKRGLAFTASDTQALQTSLDALADTAPIAMIVLRNKLTKAMATAEYICAGAFDDAAAYRHTALDLDVYTHFTSPIRRYADIIVHRQVLSVLDAPSEARSGSQKPVAQQVEAVSAIAAHCNQRKKDADAAESAAAWLHLAQELQVEPLECDAIIGGFPNSCRCLDVYVPVLDLEVVLDFTRDLGASVCLQTRDPVTGLEELELEWPVHILRPYGLDEARTSFIVGLGKSSGTHPAASLVSEAWTIRVRLRELDTCRVLVSGETRPYVHARVQLILDRCSPADAQRYVLRVASVPCLLTESDHDLLD</sequence>
<dbReference type="InterPro" id="IPR012340">
    <property type="entry name" value="NA-bd_OB-fold"/>
</dbReference>
<dbReference type="PANTHER" id="PTHR23355:SF9">
    <property type="entry name" value="DIS3-LIKE EXONUCLEASE 2"/>
    <property type="match status" value="1"/>
</dbReference>
<reference evidence="3 4" key="1">
    <citation type="journal article" date="2004" name="Nature">
        <title>Genome sequence of the ultrasmall unicellular red alga Cyanidioschyzon merolae 10D.</title>
        <authorList>
            <person name="Matsuzaki M."/>
            <person name="Misumi O."/>
            <person name="Shin-i T."/>
            <person name="Maruyama S."/>
            <person name="Takahara M."/>
            <person name="Miyagishima S."/>
            <person name="Mori T."/>
            <person name="Nishida K."/>
            <person name="Yagisawa F."/>
            <person name="Nishida K."/>
            <person name="Yoshida Y."/>
            <person name="Nishimura Y."/>
            <person name="Nakao S."/>
            <person name="Kobayashi T."/>
            <person name="Momoyama Y."/>
            <person name="Higashiyama T."/>
            <person name="Minoda A."/>
            <person name="Sano M."/>
            <person name="Nomoto H."/>
            <person name="Oishi K."/>
            <person name="Hayashi H."/>
            <person name="Ohta F."/>
            <person name="Nishizaka S."/>
            <person name="Haga S."/>
            <person name="Miura S."/>
            <person name="Morishita T."/>
            <person name="Kabeya Y."/>
            <person name="Terasawa K."/>
            <person name="Suzuki Y."/>
            <person name="Ishii Y."/>
            <person name="Asakawa S."/>
            <person name="Takano H."/>
            <person name="Ohta N."/>
            <person name="Kuroiwa H."/>
            <person name="Tanaka K."/>
            <person name="Shimizu N."/>
            <person name="Sugano S."/>
            <person name="Sato N."/>
            <person name="Nozaki H."/>
            <person name="Ogasawara N."/>
            <person name="Kohara Y."/>
            <person name="Kuroiwa T."/>
        </authorList>
    </citation>
    <scope>NUCLEOTIDE SEQUENCE [LARGE SCALE GENOMIC DNA]</scope>
    <source>
        <strain evidence="3 4">10D</strain>
    </source>
</reference>
<dbReference type="STRING" id="280699.M1VC18"/>
<dbReference type="HOGENOM" id="CLU_339919_0_0_1"/>
<dbReference type="KEGG" id="cme:CYME_CMI107C"/>
<dbReference type="Gene3D" id="2.40.50.690">
    <property type="match status" value="1"/>
</dbReference>
<dbReference type="InterPro" id="IPR001900">
    <property type="entry name" value="RNase_II/R"/>
</dbReference>
<feature type="compositionally biased region" description="Polar residues" evidence="1">
    <location>
        <begin position="98"/>
        <end position="112"/>
    </location>
</feature>
<reference evidence="3 4" key="2">
    <citation type="journal article" date="2007" name="BMC Biol.">
        <title>A 100%-complete sequence reveals unusually simple genomic features in the hot-spring red alga Cyanidioschyzon merolae.</title>
        <authorList>
            <person name="Nozaki H."/>
            <person name="Takano H."/>
            <person name="Misumi O."/>
            <person name="Terasawa K."/>
            <person name="Matsuzaki M."/>
            <person name="Maruyama S."/>
            <person name="Nishida K."/>
            <person name="Yagisawa F."/>
            <person name="Yoshida Y."/>
            <person name="Fujiwara T."/>
            <person name="Takio S."/>
            <person name="Tamura K."/>
            <person name="Chung S.J."/>
            <person name="Nakamura S."/>
            <person name="Kuroiwa H."/>
            <person name="Tanaka K."/>
            <person name="Sato N."/>
            <person name="Kuroiwa T."/>
        </authorList>
    </citation>
    <scope>NUCLEOTIDE SEQUENCE [LARGE SCALE GENOMIC DNA]</scope>
    <source>
        <strain evidence="3 4">10D</strain>
    </source>
</reference>
<keyword evidence="4" id="KW-1185">Reference proteome</keyword>
<dbReference type="OMA" id="EFSIHTQ"/>
<dbReference type="Proteomes" id="UP000007014">
    <property type="component" value="Chromosome 9"/>
</dbReference>
<gene>
    <name evidence="3" type="ORF">CYME_CMI107C</name>
</gene>
<organism evidence="3 4">
    <name type="scientific">Cyanidioschyzon merolae (strain NIES-3377 / 10D)</name>
    <name type="common">Unicellular red alga</name>
    <dbReference type="NCBI Taxonomy" id="280699"/>
    <lineage>
        <taxon>Eukaryota</taxon>
        <taxon>Rhodophyta</taxon>
        <taxon>Bangiophyceae</taxon>
        <taxon>Cyanidiales</taxon>
        <taxon>Cyanidiaceae</taxon>
        <taxon>Cyanidioschyzon</taxon>
    </lineage>
</organism>
<evidence type="ECO:0000259" key="2">
    <source>
        <dbReference type="SMART" id="SM00955"/>
    </source>
</evidence>
<dbReference type="InterPro" id="IPR050180">
    <property type="entry name" value="RNR_Ribonuclease"/>
</dbReference>
<name>M1VC18_CYAM1</name>